<organism evidence="1 2">
    <name type="scientific">Streptomyces coryli</name>
    <dbReference type="NCBI Taxonomy" id="1128680"/>
    <lineage>
        <taxon>Bacteria</taxon>
        <taxon>Bacillati</taxon>
        <taxon>Actinomycetota</taxon>
        <taxon>Actinomycetes</taxon>
        <taxon>Kitasatosporales</taxon>
        <taxon>Streptomycetaceae</taxon>
        <taxon>Streptomyces</taxon>
    </lineage>
</organism>
<dbReference type="AlphaFoldDB" id="A0A6G4TUF0"/>
<dbReference type="Proteomes" id="UP000481583">
    <property type="component" value="Unassembled WGS sequence"/>
</dbReference>
<gene>
    <name evidence="1" type="ORF">G5C51_06970</name>
</gene>
<accession>A0A6G4TUF0</accession>
<name>A0A6G4TUF0_9ACTN</name>
<sequence>MHSYGRLQVRTDDLSPARWLIRSRTEDGFGTVAGVSAPGFDAYARVLHPAALDERPVPWAEVAAAYGKPLTALSNWHELIGMGRDYVNAQQYGLPGVWDEHPVEGPTPPALARQLMPVLARHTAAADRCWFGVWHGYGTWDFTGVPVFKTPGRDEVLLSGPLADADSPEALHASGWVELPDLWWPDDRAWCLGGDVDLVSTYIGGTEALIADLLETRGLEAFKVCADDRVG</sequence>
<reference evidence="1 2" key="1">
    <citation type="submission" date="2020-02" db="EMBL/GenBank/DDBJ databases">
        <title>Whole-genome analyses of novel actinobacteria.</title>
        <authorList>
            <person name="Sahin N."/>
        </authorList>
    </citation>
    <scope>NUCLEOTIDE SEQUENCE [LARGE SCALE GENOMIC DNA]</scope>
    <source>
        <strain evidence="1 2">A7024</strain>
    </source>
</reference>
<comment type="caution">
    <text evidence="1">The sequence shown here is derived from an EMBL/GenBank/DDBJ whole genome shotgun (WGS) entry which is preliminary data.</text>
</comment>
<protein>
    <submittedName>
        <fullName evidence="1">Uncharacterized protein</fullName>
    </submittedName>
</protein>
<evidence type="ECO:0000313" key="2">
    <source>
        <dbReference type="Proteomes" id="UP000481583"/>
    </source>
</evidence>
<dbReference type="EMBL" id="JAAKZV010000018">
    <property type="protein sequence ID" value="NGN63649.1"/>
    <property type="molecule type" value="Genomic_DNA"/>
</dbReference>
<proteinExistence type="predicted"/>
<dbReference type="RefSeq" id="WP_165233424.1">
    <property type="nucleotide sequence ID" value="NZ_JAAKZV010000018.1"/>
</dbReference>
<evidence type="ECO:0000313" key="1">
    <source>
        <dbReference type="EMBL" id="NGN63649.1"/>
    </source>
</evidence>
<keyword evidence="2" id="KW-1185">Reference proteome</keyword>